<protein>
    <submittedName>
        <fullName evidence="2">Uncharacterized protein</fullName>
    </submittedName>
</protein>
<evidence type="ECO:0000313" key="2">
    <source>
        <dbReference type="EMBL" id="KAJ1142612.1"/>
    </source>
</evidence>
<evidence type="ECO:0000313" key="3">
    <source>
        <dbReference type="Proteomes" id="UP001066276"/>
    </source>
</evidence>
<keyword evidence="3" id="KW-1185">Reference proteome</keyword>
<dbReference type="Proteomes" id="UP001066276">
    <property type="component" value="Chromosome 6"/>
</dbReference>
<accession>A0AAV7QT80</accession>
<gene>
    <name evidence="2" type="ORF">NDU88_008926</name>
</gene>
<sequence length="80" mass="8877">MECTAQPEQLHKQTRLPSGPARGARVSASGRHMVGCVGRRKRASVLLCQYSPCRHPRVSTATTFKLTFVFFFRAGSLDLI</sequence>
<dbReference type="EMBL" id="JANPWB010000010">
    <property type="protein sequence ID" value="KAJ1142612.1"/>
    <property type="molecule type" value="Genomic_DNA"/>
</dbReference>
<proteinExistence type="predicted"/>
<organism evidence="2 3">
    <name type="scientific">Pleurodeles waltl</name>
    <name type="common">Iberian ribbed newt</name>
    <dbReference type="NCBI Taxonomy" id="8319"/>
    <lineage>
        <taxon>Eukaryota</taxon>
        <taxon>Metazoa</taxon>
        <taxon>Chordata</taxon>
        <taxon>Craniata</taxon>
        <taxon>Vertebrata</taxon>
        <taxon>Euteleostomi</taxon>
        <taxon>Amphibia</taxon>
        <taxon>Batrachia</taxon>
        <taxon>Caudata</taxon>
        <taxon>Salamandroidea</taxon>
        <taxon>Salamandridae</taxon>
        <taxon>Pleurodelinae</taxon>
        <taxon>Pleurodeles</taxon>
    </lineage>
</organism>
<name>A0AAV7QT80_PLEWA</name>
<reference evidence="2" key="1">
    <citation type="journal article" date="2022" name="bioRxiv">
        <title>Sequencing and chromosome-scale assembly of the giantPleurodeles waltlgenome.</title>
        <authorList>
            <person name="Brown T."/>
            <person name="Elewa A."/>
            <person name="Iarovenko S."/>
            <person name="Subramanian E."/>
            <person name="Araus A.J."/>
            <person name="Petzold A."/>
            <person name="Susuki M."/>
            <person name="Suzuki K.-i.T."/>
            <person name="Hayashi T."/>
            <person name="Toyoda A."/>
            <person name="Oliveira C."/>
            <person name="Osipova E."/>
            <person name="Leigh N.D."/>
            <person name="Simon A."/>
            <person name="Yun M.H."/>
        </authorList>
    </citation>
    <scope>NUCLEOTIDE SEQUENCE</scope>
    <source>
        <strain evidence="2">20211129_DDA</strain>
        <tissue evidence="2">Liver</tissue>
    </source>
</reference>
<comment type="caution">
    <text evidence="2">The sequence shown here is derived from an EMBL/GenBank/DDBJ whole genome shotgun (WGS) entry which is preliminary data.</text>
</comment>
<feature type="region of interest" description="Disordered" evidence="1">
    <location>
        <begin position="1"/>
        <end position="27"/>
    </location>
</feature>
<evidence type="ECO:0000256" key="1">
    <source>
        <dbReference type="SAM" id="MobiDB-lite"/>
    </source>
</evidence>
<dbReference type="AlphaFoldDB" id="A0AAV7QT80"/>